<feature type="domain" description="Bacterial sugar transferase" evidence="8">
    <location>
        <begin position="275"/>
        <end position="461"/>
    </location>
</feature>
<dbReference type="EMBL" id="CP023344">
    <property type="protein sequence ID" value="ATC62846.1"/>
    <property type="molecule type" value="Genomic_DNA"/>
</dbReference>
<evidence type="ECO:0000256" key="6">
    <source>
        <dbReference type="ARBA" id="ARBA00023136"/>
    </source>
</evidence>
<keyword evidence="10" id="KW-1185">Reference proteome</keyword>
<organism evidence="9 10">
    <name type="scientific">Nibricoccus aquaticus</name>
    <dbReference type="NCBI Taxonomy" id="2576891"/>
    <lineage>
        <taxon>Bacteria</taxon>
        <taxon>Pseudomonadati</taxon>
        <taxon>Verrucomicrobiota</taxon>
        <taxon>Opitutia</taxon>
        <taxon>Opitutales</taxon>
        <taxon>Opitutaceae</taxon>
        <taxon>Nibricoccus</taxon>
    </lineage>
</organism>
<reference evidence="9 10" key="1">
    <citation type="submission" date="2017-09" db="EMBL/GenBank/DDBJ databases">
        <title>Complete genome sequence of Verrucomicrobial strain HZ-65, isolated from freshwater.</title>
        <authorList>
            <person name="Choi A."/>
        </authorList>
    </citation>
    <scope>NUCLEOTIDE SEQUENCE [LARGE SCALE GENOMIC DNA]</scope>
    <source>
        <strain evidence="9 10">HZ-65</strain>
    </source>
</reference>
<dbReference type="AlphaFoldDB" id="A0A290Q9D5"/>
<feature type="transmembrane region" description="Helical" evidence="7">
    <location>
        <begin position="46"/>
        <end position="65"/>
    </location>
</feature>
<dbReference type="InterPro" id="IPR003362">
    <property type="entry name" value="Bact_transf"/>
</dbReference>
<dbReference type="KEGG" id="vbh:CMV30_02080"/>
<keyword evidence="3 9" id="KW-0808">Transferase</keyword>
<sequence>MLKHRQEGLISLHGFIVTVLLGGIFLLWAALIEASGLIQFASETNIKLYFLGVIGGTLISARSYHTMAGRIGYLNWIELFQITQRQLVRIALVLFFVAFATKDINISRVFLGSFLAIAAAVLYLANCFLPGLISRFFFKDHAVRTLFVGSPEEVRKLRGWINQKAHLGVEPVGFLCNESGNNVIDGLPCFGRVDDLKSVIEQNQIGQIVLLQFYLGQEASNAVVQVAQRAGTRVRLYNNLNSYYDHPVSVDHEGEYTFFTLDDEPLQNPVNRVLKRALDIAVSLPVVLFVLPPLTIFVWMMQRTQSPGPIFYPQLRSGINKRRFNIWKFRTMNAAQTKTQQTVQAKVGDSRIYAFGRFLRRTSLDEVPQFLNVLLGEMSVSGPRPHMIEHDAEFAKLLRNYYSRHYVKPGITGLAQSKGFRGEISEVSLLEKRVGYDLVYINNWSLLLDIKILFATAWQVIFPPKTAY</sequence>
<dbReference type="GO" id="GO:0016780">
    <property type="term" value="F:phosphotransferase activity, for other substituted phosphate groups"/>
    <property type="evidence" value="ECO:0007669"/>
    <property type="project" value="TreeGrafter"/>
</dbReference>
<evidence type="ECO:0000256" key="7">
    <source>
        <dbReference type="SAM" id="Phobius"/>
    </source>
</evidence>
<dbReference type="Pfam" id="PF02397">
    <property type="entry name" value="Bac_transf"/>
    <property type="match status" value="1"/>
</dbReference>
<feature type="transmembrane region" description="Helical" evidence="7">
    <location>
        <begin position="110"/>
        <end position="129"/>
    </location>
</feature>
<evidence type="ECO:0000256" key="1">
    <source>
        <dbReference type="ARBA" id="ARBA00004141"/>
    </source>
</evidence>
<evidence type="ECO:0000256" key="3">
    <source>
        <dbReference type="ARBA" id="ARBA00022679"/>
    </source>
</evidence>
<feature type="transmembrane region" description="Helical" evidence="7">
    <location>
        <begin position="280"/>
        <end position="301"/>
    </location>
</feature>
<dbReference type="OrthoDB" id="9808602at2"/>
<feature type="transmembrane region" description="Helical" evidence="7">
    <location>
        <begin position="12"/>
        <end position="31"/>
    </location>
</feature>
<proteinExistence type="inferred from homology"/>
<evidence type="ECO:0000256" key="5">
    <source>
        <dbReference type="ARBA" id="ARBA00022989"/>
    </source>
</evidence>
<dbReference type="PANTHER" id="PTHR30576">
    <property type="entry name" value="COLANIC BIOSYNTHESIS UDP-GLUCOSE LIPID CARRIER TRANSFERASE"/>
    <property type="match status" value="1"/>
</dbReference>
<evidence type="ECO:0000313" key="10">
    <source>
        <dbReference type="Proteomes" id="UP000217265"/>
    </source>
</evidence>
<comment type="similarity">
    <text evidence="2">Belongs to the bacterial sugar transferase family.</text>
</comment>
<comment type="subcellular location">
    <subcellularLocation>
        <location evidence="1">Membrane</location>
        <topology evidence="1">Multi-pass membrane protein</topology>
    </subcellularLocation>
</comment>
<protein>
    <submittedName>
        <fullName evidence="9">Polyprenyl glycosylphosphotransferase</fullName>
    </submittedName>
</protein>
<evidence type="ECO:0000259" key="8">
    <source>
        <dbReference type="Pfam" id="PF02397"/>
    </source>
</evidence>
<dbReference type="NCBIfam" id="TIGR03025">
    <property type="entry name" value="EPS_sugtrans"/>
    <property type="match status" value="1"/>
</dbReference>
<dbReference type="RefSeq" id="WP_096054481.1">
    <property type="nucleotide sequence ID" value="NZ_CP023344.1"/>
</dbReference>
<dbReference type="Gene3D" id="3.40.50.720">
    <property type="entry name" value="NAD(P)-binding Rossmann-like Domain"/>
    <property type="match status" value="1"/>
</dbReference>
<dbReference type="PANTHER" id="PTHR30576:SF0">
    <property type="entry name" value="UNDECAPRENYL-PHOSPHATE N-ACETYLGALACTOSAMINYL 1-PHOSPHATE TRANSFERASE-RELATED"/>
    <property type="match status" value="1"/>
</dbReference>
<evidence type="ECO:0000256" key="2">
    <source>
        <dbReference type="ARBA" id="ARBA00006464"/>
    </source>
</evidence>
<evidence type="ECO:0000256" key="4">
    <source>
        <dbReference type="ARBA" id="ARBA00022692"/>
    </source>
</evidence>
<dbReference type="GO" id="GO:0016020">
    <property type="term" value="C:membrane"/>
    <property type="evidence" value="ECO:0007669"/>
    <property type="project" value="UniProtKB-SubCell"/>
</dbReference>
<gene>
    <name evidence="9" type="ORF">CMV30_02080</name>
</gene>
<keyword evidence="6 7" id="KW-0472">Membrane</keyword>
<keyword evidence="5 7" id="KW-1133">Transmembrane helix</keyword>
<accession>A0A290Q9D5</accession>
<keyword evidence="4 7" id="KW-0812">Transmembrane</keyword>
<feature type="transmembrane region" description="Helical" evidence="7">
    <location>
        <begin position="86"/>
        <end position="104"/>
    </location>
</feature>
<evidence type="ECO:0000313" key="9">
    <source>
        <dbReference type="EMBL" id="ATC62846.1"/>
    </source>
</evidence>
<dbReference type="InterPro" id="IPR017475">
    <property type="entry name" value="EPS_sugar_tfrase"/>
</dbReference>
<dbReference type="Pfam" id="PF13727">
    <property type="entry name" value="CoA_binding_3"/>
    <property type="match status" value="1"/>
</dbReference>
<name>A0A290Q9D5_9BACT</name>
<dbReference type="Proteomes" id="UP000217265">
    <property type="component" value="Chromosome"/>
</dbReference>